<feature type="compositionally biased region" description="Acidic residues" evidence="11">
    <location>
        <begin position="299"/>
        <end position="309"/>
    </location>
</feature>
<dbReference type="GO" id="GO:0009416">
    <property type="term" value="P:response to light stimulus"/>
    <property type="evidence" value="ECO:0007669"/>
    <property type="project" value="UniProtKB-ARBA"/>
</dbReference>
<name>A0A8J5EWG8_ZINOF</name>
<comment type="similarity">
    <text evidence="3">Belongs to the iron/manganese superoxide dismutase family.</text>
</comment>
<dbReference type="Proteomes" id="UP000734854">
    <property type="component" value="Unassembled WGS sequence"/>
</dbReference>
<evidence type="ECO:0000256" key="9">
    <source>
        <dbReference type="ARBA" id="ARBA00023004"/>
    </source>
</evidence>
<gene>
    <name evidence="14" type="ORF">ZIOFF_064888</name>
</gene>
<dbReference type="InterPro" id="IPR019832">
    <property type="entry name" value="Mn/Fe_SOD_C"/>
</dbReference>
<comment type="caution">
    <text evidence="14">The sequence shown here is derived from an EMBL/GenBank/DDBJ whole genome shotgun (WGS) entry which is preliminary data.</text>
</comment>
<keyword evidence="8" id="KW-0560">Oxidoreductase</keyword>
<comment type="cofactor">
    <cofactor evidence="1">
        <name>Fe cation</name>
        <dbReference type="ChEBI" id="CHEBI:24875"/>
    </cofactor>
</comment>
<dbReference type="Pfam" id="PF02777">
    <property type="entry name" value="Sod_Fe_C"/>
    <property type="match status" value="1"/>
</dbReference>
<reference evidence="14 15" key="1">
    <citation type="submission" date="2020-08" db="EMBL/GenBank/DDBJ databases">
        <title>Plant Genome Project.</title>
        <authorList>
            <person name="Zhang R.-G."/>
        </authorList>
    </citation>
    <scope>NUCLEOTIDE SEQUENCE [LARGE SCALE GENOMIC DNA]</scope>
    <source>
        <tissue evidence="14">Rhizome</tissue>
    </source>
</reference>
<evidence type="ECO:0000256" key="2">
    <source>
        <dbReference type="ARBA" id="ARBA00004229"/>
    </source>
</evidence>
<dbReference type="AlphaFoldDB" id="A0A8J5EWG8"/>
<dbReference type="InterPro" id="IPR019833">
    <property type="entry name" value="Mn/Fe_SOD_BS"/>
</dbReference>
<comment type="catalytic activity">
    <reaction evidence="10">
        <text>2 superoxide + 2 H(+) = H2O2 + O2</text>
        <dbReference type="Rhea" id="RHEA:20696"/>
        <dbReference type="ChEBI" id="CHEBI:15378"/>
        <dbReference type="ChEBI" id="CHEBI:15379"/>
        <dbReference type="ChEBI" id="CHEBI:16240"/>
        <dbReference type="ChEBI" id="CHEBI:18421"/>
        <dbReference type="EC" id="1.15.1.1"/>
    </reaction>
</comment>
<evidence type="ECO:0000256" key="3">
    <source>
        <dbReference type="ARBA" id="ARBA00008714"/>
    </source>
</evidence>
<protein>
    <recommendedName>
        <fullName evidence="4">superoxide dismutase</fullName>
        <ecNumber evidence="4">1.15.1.1</ecNumber>
    </recommendedName>
</protein>
<evidence type="ECO:0000256" key="6">
    <source>
        <dbReference type="ARBA" id="ARBA00022640"/>
    </source>
</evidence>
<feature type="region of interest" description="Disordered" evidence="11">
    <location>
        <begin position="1"/>
        <end position="30"/>
    </location>
</feature>
<dbReference type="PANTHER" id="PTHR42769:SF3">
    <property type="entry name" value="SUPEROXIDE DISMUTASE [FE] 2, CHLOROPLASTIC"/>
    <property type="match status" value="1"/>
</dbReference>
<sequence>MQHQVTSFASYGAFRTSTPPPPISPFSGAWRNKTRGIKTETVGTRLPRHAAIVAQLELKPLPYSLDCLEPHMTRQTLELHWGGHHRAHVVRLNNLIAGTDLDGKGLEDIVLATYNKGNPLPAFVHAAQVWNHDFFWQSIKPNGGGHPSGKLMELIERDFGSFNTMLENFKQAAVTQFGSGWAWLAYKANKLDVGNAVNPCPSEKDNRLVVLKSPNAINPLIWNYAPLLAVDVWEHAYYLDYENRRADFVSVFVEKLVSWEVVSHRLRIAMEQAAERAREETREDDDEEATRSDAVEMYLDSEGDDSETE</sequence>
<evidence type="ECO:0000256" key="8">
    <source>
        <dbReference type="ARBA" id="ARBA00023002"/>
    </source>
</evidence>
<keyword evidence="7" id="KW-0479">Metal-binding</keyword>
<dbReference type="OrthoDB" id="239262at2759"/>
<dbReference type="FunFam" id="3.55.40.20:FF:000005">
    <property type="entry name" value="Superoxide dismutase"/>
    <property type="match status" value="1"/>
</dbReference>
<evidence type="ECO:0000256" key="1">
    <source>
        <dbReference type="ARBA" id="ARBA00001962"/>
    </source>
</evidence>
<evidence type="ECO:0000259" key="12">
    <source>
        <dbReference type="Pfam" id="PF00081"/>
    </source>
</evidence>
<feature type="domain" description="Manganese/iron superoxide dismutase N-terminal" evidence="12">
    <location>
        <begin position="57"/>
        <end position="139"/>
    </location>
</feature>
<organism evidence="14 15">
    <name type="scientific">Zingiber officinale</name>
    <name type="common">Ginger</name>
    <name type="synonym">Amomum zingiber</name>
    <dbReference type="NCBI Taxonomy" id="94328"/>
    <lineage>
        <taxon>Eukaryota</taxon>
        <taxon>Viridiplantae</taxon>
        <taxon>Streptophyta</taxon>
        <taxon>Embryophyta</taxon>
        <taxon>Tracheophyta</taxon>
        <taxon>Spermatophyta</taxon>
        <taxon>Magnoliopsida</taxon>
        <taxon>Liliopsida</taxon>
        <taxon>Zingiberales</taxon>
        <taxon>Zingiberaceae</taxon>
        <taxon>Zingiber</taxon>
    </lineage>
</organism>
<evidence type="ECO:0000313" key="14">
    <source>
        <dbReference type="EMBL" id="KAG6475659.1"/>
    </source>
</evidence>
<evidence type="ECO:0000256" key="4">
    <source>
        <dbReference type="ARBA" id="ARBA00012682"/>
    </source>
</evidence>
<keyword evidence="5" id="KW-0150">Chloroplast</keyword>
<dbReference type="InterPro" id="IPR019831">
    <property type="entry name" value="Mn/Fe_SOD_N"/>
</dbReference>
<dbReference type="GO" id="GO:0046872">
    <property type="term" value="F:metal ion binding"/>
    <property type="evidence" value="ECO:0007669"/>
    <property type="project" value="UniProtKB-KW"/>
</dbReference>
<accession>A0A8J5EWG8</accession>
<dbReference type="PROSITE" id="PS00088">
    <property type="entry name" value="SOD_MN"/>
    <property type="match status" value="1"/>
</dbReference>
<evidence type="ECO:0000256" key="11">
    <source>
        <dbReference type="SAM" id="MobiDB-lite"/>
    </source>
</evidence>
<dbReference type="Pfam" id="PF00081">
    <property type="entry name" value="Sod_Fe_N"/>
    <property type="match status" value="1"/>
</dbReference>
<evidence type="ECO:0000256" key="5">
    <source>
        <dbReference type="ARBA" id="ARBA00022528"/>
    </source>
</evidence>
<proteinExistence type="inferred from homology"/>
<evidence type="ECO:0000313" key="15">
    <source>
        <dbReference type="Proteomes" id="UP000734854"/>
    </source>
</evidence>
<feature type="region of interest" description="Disordered" evidence="11">
    <location>
        <begin position="273"/>
        <end position="309"/>
    </location>
</feature>
<dbReference type="EMBL" id="JACMSC010000018">
    <property type="protein sequence ID" value="KAG6475659.1"/>
    <property type="molecule type" value="Genomic_DNA"/>
</dbReference>
<evidence type="ECO:0000259" key="13">
    <source>
        <dbReference type="Pfam" id="PF02777"/>
    </source>
</evidence>
<dbReference type="EC" id="1.15.1.1" evidence="4"/>
<keyword evidence="15" id="KW-1185">Reference proteome</keyword>
<dbReference type="GO" id="GO:0042644">
    <property type="term" value="C:chloroplast nucleoid"/>
    <property type="evidence" value="ECO:0007669"/>
    <property type="project" value="TreeGrafter"/>
</dbReference>
<feature type="domain" description="Manganese/iron superoxide dismutase C-terminal" evidence="13">
    <location>
        <begin position="147"/>
        <end position="265"/>
    </location>
</feature>
<keyword evidence="9" id="KW-0408">Iron</keyword>
<dbReference type="PANTHER" id="PTHR42769">
    <property type="entry name" value="SUPEROXIDE DISMUTASE"/>
    <property type="match status" value="1"/>
</dbReference>
<evidence type="ECO:0000256" key="10">
    <source>
        <dbReference type="ARBA" id="ARBA00049204"/>
    </source>
</evidence>
<dbReference type="FunFam" id="1.10.287.990:FF:000002">
    <property type="entry name" value="Superoxide dismutase"/>
    <property type="match status" value="1"/>
</dbReference>
<dbReference type="GO" id="GO:0004784">
    <property type="term" value="F:superoxide dismutase activity"/>
    <property type="evidence" value="ECO:0007669"/>
    <property type="project" value="UniProtKB-EC"/>
</dbReference>
<keyword evidence="6" id="KW-0934">Plastid</keyword>
<evidence type="ECO:0000256" key="7">
    <source>
        <dbReference type="ARBA" id="ARBA00022723"/>
    </source>
</evidence>
<comment type="subcellular location">
    <subcellularLocation>
        <location evidence="2">Plastid</location>
        <location evidence="2">Chloroplast</location>
    </subcellularLocation>
</comment>